<reference evidence="1 2" key="1">
    <citation type="submission" date="2020-04" db="EMBL/GenBank/DDBJ databases">
        <title>Perkinsus olseni comparative genomics.</title>
        <authorList>
            <person name="Bogema D.R."/>
        </authorList>
    </citation>
    <scope>NUCLEOTIDE SEQUENCE [LARGE SCALE GENOMIC DNA]</scope>
    <source>
        <strain evidence="1">00978-12</strain>
    </source>
</reference>
<comment type="caution">
    <text evidence="1">The sequence shown here is derived from an EMBL/GenBank/DDBJ whole genome shotgun (WGS) entry which is preliminary data.</text>
</comment>
<organism evidence="1 2">
    <name type="scientific">Perkinsus olseni</name>
    <name type="common">Perkinsus atlanticus</name>
    <dbReference type="NCBI Taxonomy" id="32597"/>
    <lineage>
        <taxon>Eukaryota</taxon>
        <taxon>Sar</taxon>
        <taxon>Alveolata</taxon>
        <taxon>Perkinsozoa</taxon>
        <taxon>Perkinsea</taxon>
        <taxon>Perkinsida</taxon>
        <taxon>Perkinsidae</taxon>
        <taxon>Perkinsus</taxon>
    </lineage>
</organism>
<proteinExistence type="predicted"/>
<dbReference type="EMBL" id="JABANP010000149">
    <property type="protein sequence ID" value="KAF4688524.1"/>
    <property type="molecule type" value="Genomic_DNA"/>
</dbReference>
<name>A0A7J6NXA3_PEROL</name>
<protein>
    <submittedName>
        <fullName evidence="1">Uncharacterized protein</fullName>
    </submittedName>
</protein>
<evidence type="ECO:0000313" key="1">
    <source>
        <dbReference type="EMBL" id="KAF4688524.1"/>
    </source>
</evidence>
<accession>A0A7J6NXA3</accession>
<dbReference type="Proteomes" id="UP000541610">
    <property type="component" value="Unassembled WGS sequence"/>
</dbReference>
<sequence length="464" mass="50376">MAQDTPPTPAEQAFINYPTVTAPPPGNLAGGEGAGRDNNVRQRYQIAGGVLVPAANNNTVATGNVTVISGGEATLDRIASGGGALTLPTSRPIAMVVRVVVRLRWAHRDTIEAAVDFLYLPLQGAGLDAGDVTIRAYEGGVVILRSPKQENLVKLRITEVVSKWTLPVSWRQWLVEVGRPHAVQFMVEKDEATTTSNRRKGEIFGDTAGRCLLVSCSTIQELDVLILAAERRVAGRKKIERILVDQPVLVLDPRRGQWEKRLVQVGDGLLSVYDYQSDGTLNEGELVKRMPLTMNLTIRSLSDLGNCTPFTRGLLGGLPGNGGDVWEVGLELCSIDDDNRVDHTIVLMPRSCEERDTLVSALRLAMTMEPPTFDGASSTETDGRACKGGFSGKVQRLSKEVEELRAELMLTRKLASTGGVDLASRALVSSSLMPVVEEDEDTLLKVVSSVKQRAKERLMWARVS</sequence>
<dbReference type="AlphaFoldDB" id="A0A7J6NXA3"/>
<dbReference type="OrthoDB" id="10357618at2759"/>
<gene>
    <name evidence="1" type="ORF">FOZ60_002636</name>
</gene>
<evidence type="ECO:0000313" key="2">
    <source>
        <dbReference type="Proteomes" id="UP000541610"/>
    </source>
</evidence>